<keyword evidence="1" id="KW-0812">Transmembrane</keyword>
<keyword evidence="5" id="KW-1185">Reference proteome</keyword>
<evidence type="ECO:0000256" key="1">
    <source>
        <dbReference type="SAM" id="Phobius"/>
    </source>
</evidence>
<evidence type="ECO:0000259" key="3">
    <source>
        <dbReference type="Pfam" id="PF22570"/>
    </source>
</evidence>
<accession>D6XWJ3</accession>
<feature type="transmembrane region" description="Helical" evidence="1">
    <location>
        <begin position="68"/>
        <end position="85"/>
    </location>
</feature>
<feature type="transmembrane region" description="Helical" evidence="1">
    <location>
        <begin position="35"/>
        <end position="56"/>
    </location>
</feature>
<protein>
    <submittedName>
        <fullName evidence="4">Cell wall-active antibiotics response protein</fullName>
    </submittedName>
</protein>
<dbReference type="NCBIfam" id="NF040535">
    <property type="entry name" value="LiaF_C_term"/>
    <property type="match status" value="1"/>
</dbReference>
<keyword evidence="1" id="KW-0472">Membrane</keyword>
<reference evidence="4" key="1">
    <citation type="submission" date="2009-10" db="EMBL/GenBank/DDBJ databases">
        <title>Complete sequence of Bacillus selenitireducens MLS10.</title>
        <authorList>
            <consortium name="US DOE Joint Genome Institute"/>
            <person name="Lucas S."/>
            <person name="Copeland A."/>
            <person name="Lapidus A."/>
            <person name="Glavina del Rio T."/>
            <person name="Dalin E."/>
            <person name="Tice H."/>
            <person name="Bruce D."/>
            <person name="Goodwin L."/>
            <person name="Pitluck S."/>
            <person name="Sims D."/>
            <person name="Brettin T."/>
            <person name="Detter J.C."/>
            <person name="Han C."/>
            <person name="Larimer F."/>
            <person name="Land M."/>
            <person name="Hauser L."/>
            <person name="Kyrpides N."/>
            <person name="Ovchinnikova G."/>
            <person name="Stolz J."/>
        </authorList>
    </citation>
    <scope>NUCLEOTIDE SEQUENCE [LARGE SCALE GENOMIC DNA]</scope>
    <source>
        <strain evidence="4">MLS10</strain>
    </source>
</reference>
<dbReference type="RefSeq" id="WP_013171264.1">
    <property type="nucleotide sequence ID" value="NC_014219.1"/>
</dbReference>
<dbReference type="EMBL" id="CP001791">
    <property type="protein sequence ID" value="ADH97835.1"/>
    <property type="molecule type" value="Genomic_DNA"/>
</dbReference>
<evidence type="ECO:0000313" key="4">
    <source>
        <dbReference type="EMBL" id="ADH97835.1"/>
    </source>
</evidence>
<organism evidence="4 5">
    <name type="scientific">Bacillus selenitireducens (strain ATCC 700615 / DSM 15326 / MLS10)</name>
    <dbReference type="NCBI Taxonomy" id="439292"/>
    <lineage>
        <taxon>Bacteria</taxon>
        <taxon>Bacillati</taxon>
        <taxon>Bacillota</taxon>
        <taxon>Bacilli</taxon>
        <taxon>Bacillales</taxon>
        <taxon>Bacillaceae</taxon>
        <taxon>Salisediminibacterium</taxon>
    </lineage>
</organism>
<dbReference type="STRING" id="439292.Bsel_0295"/>
<proteinExistence type="predicted"/>
<dbReference type="Pfam" id="PF22570">
    <property type="entry name" value="LiaF-TM"/>
    <property type="match status" value="1"/>
</dbReference>
<name>D6XWJ3_BACIE</name>
<gene>
    <name evidence="4" type="ordered locus">Bsel_0295</name>
</gene>
<dbReference type="AlphaFoldDB" id="D6XWJ3"/>
<evidence type="ECO:0000259" key="2">
    <source>
        <dbReference type="Pfam" id="PF09922"/>
    </source>
</evidence>
<dbReference type="eggNOG" id="COG4758">
    <property type="taxonomic scope" value="Bacteria"/>
</dbReference>
<keyword evidence="1" id="KW-1133">Transmembrane helix</keyword>
<dbReference type="Proteomes" id="UP000000271">
    <property type="component" value="Chromosome"/>
</dbReference>
<dbReference type="InterPro" id="IPR054331">
    <property type="entry name" value="LiaF_TM"/>
</dbReference>
<dbReference type="InterPro" id="IPR024425">
    <property type="entry name" value="LiaF-like_C"/>
</dbReference>
<dbReference type="Pfam" id="PF09922">
    <property type="entry name" value="LiaF-like_C"/>
    <property type="match status" value="1"/>
</dbReference>
<feature type="domain" description="Cell wall-active antibiotics response LiaF-like C-terminal" evidence="2">
    <location>
        <begin position="196"/>
        <end position="307"/>
    </location>
</feature>
<evidence type="ECO:0000313" key="5">
    <source>
        <dbReference type="Proteomes" id="UP000000271"/>
    </source>
</evidence>
<dbReference type="HOGENOM" id="CLU_074089_0_0_9"/>
<feature type="domain" description="LiaF transmembrane" evidence="3">
    <location>
        <begin position="5"/>
        <end position="117"/>
    </location>
</feature>
<dbReference type="KEGG" id="bse:Bsel_0295"/>
<sequence>MKNLTALIIILLGTGFLLSNLGIIEGSFSNLIGTYWPAIVIWFGVKWFFQGLAVFYHSLKRDRKNIGQIIWGFYVTVIGGVLLGNNTGYFDYTLSDVWNWTWPLLIIYIGFKILFDREGDVVIHLGPDDVEKYSRKSKSPYHDEPEPLDDDAISAKAQKKAEKAKRKAQAFADGKTGNYQKKSCGGYTTGAKRSLIGDFKLGNKPWEPDGKDLALGIGDVEIDFTRAVLKPGLNEMRVDCWIGDISVLIPSHMPVRVEAEVKLGEVTLFNDSHAGTGRSAAYTSPDFDTADEQLVILIQLSIGEIEVMTVD</sequence>
<dbReference type="InterPro" id="IPR047793">
    <property type="entry name" value="LiaF_C"/>
</dbReference>
<dbReference type="OrthoDB" id="1953204at2"/>
<feature type="transmembrane region" description="Helical" evidence="1">
    <location>
        <begin position="97"/>
        <end position="115"/>
    </location>
</feature>